<sequence>MTTQRLLSISTAACLAAVILTGVTPATYASARETPMVAWCDSDSDCGSIDDSSTSGHSGIELPDLPIHDVIPVPIPIPIPDPGSFPAPNSEPIPVPIPVPHPNPAPAPSPEQKGQKPQPEVPRQEAPQPEERQPERPPPEPANPRKGSEQRSDPEPEAERERTPQSPTESAAPPPSIDTDRNQGADRVTPAPAPESEAAPAPPDSPAPPPPPSTADVETKAVVTDFRAWLLFAAALAGTFLMVRVARAYQQYRSRGEPATRFETRLGTAPFVVDMPEGPLPTRSIHLELRISNQEES</sequence>
<evidence type="ECO:0000313" key="4">
    <source>
        <dbReference type="EMBL" id="TWH16517.1"/>
    </source>
</evidence>
<feature type="signal peptide" evidence="3">
    <location>
        <begin position="1"/>
        <end position="31"/>
    </location>
</feature>
<keyword evidence="2" id="KW-0812">Transmembrane</keyword>
<keyword evidence="2" id="KW-1133">Transmembrane helix</keyword>
<dbReference type="Proteomes" id="UP000317573">
    <property type="component" value="Unassembled WGS sequence"/>
</dbReference>
<feature type="compositionally biased region" description="Basic and acidic residues" evidence="1">
    <location>
        <begin position="129"/>
        <end position="138"/>
    </location>
</feature>
<name>A0A562E420_RHORH</name>
<reference evidence="4 5" key="1">
    <citation type="submission" date="2019-07" db="EMBL/GenBank/DDBJ databases">
        <title>Genome sequencing of lignin-degrading bacterial isolates.</title>
        <authorList>
            <person name="Gladden J."/>
        </authorList>
    </citation>
    <scope>NUCLEOTIDE SEQUENCE [LARGE SCALE GENOMIC DNA]</scope>
    <source>
        <strain evidence="4 5">J45</strain>
    </source>
</reference>
<feature type="compositionally biased region" description="Low complexity" evidence="1">
    <location>
        <begin position="45"/>
        <end position="55"/>
    </location>
</feature>
<feature type="compositionally biased region" description="Pro residues" evidence="1">
    <location>
        <begin position="200"/>
        <end position="213"/>
    </location>
</feature>
<proteinExistence type="predicted"/>
<accession>A0A562E420</accession>
<comment type="caution">
    <text evidence="4">The sequence shown here is derived from an EMBL/GenBank/DDBJ whole genome shotgun (WGS) entry which is preliminary data.</text>
</comment>
<feature type="region of interest" description="Disordered" evidence="1">
    <location>
        <begin position="44"/>
        <end position="65"/>
    </location>
</feature>
<feature type="compositionally biased region" description="Basic and acidic residues" evidence="1">
    <location>
        <begin position="146"/>
        <end position="163"/>
    </location>
</feature>
<evidence type="ECO:0000256" key="1">
    <source>
        <dbReference type="SAM" id="MobiDB-lite"/>
    </source>
</evidence>
<keyword evidence="3" id="KW-0732">Signal</keyword>
<evidence type="ECO:0000313" key="5">
    <source>
        <dbReference type="Proteomes" id="UP000317573"/>
    </source>
</evidence>
<feature type="region of interest" description="Disordered" evidence="1">
    <location>
        <begin position="81"/>
        <end position="217"/>
    </location>
</feature>
<organism evidence="4 5">
    <name type="scientific">Rhodococcus rhodochrous J45</name>
    <dbReference type="NCBI Taxonomy" id="935266"/>
    <lineage>
        <taxon>Bacteria</taxon>
        <taxon>Bacillati</taxon>
        <taxon>Actinomycetota</taxon>
        <taxon>Actinomycetes</taxon>
        <taxon>Mycobacteriales</taxon>
        <taxon>Nocardiaceae</taxon>
        <taxon>Rhodococcus</taxon>
    </lineage>
</organism>
<protein>
    <submittedName>
        <fullName evidence="4">Uncharacterized protein</fullName>
    </submittedName>
</protein>
<feature type="compositionally biased region" description="Pro residues" evidence="1">
    <location>
        <begin position="81"/>
        <end position="109"/>
    </location>
</feature>
<feature type="transmembrane region" description="Helical" evidence="2">
    <location>
        <begin position="226"/>
        <end position="246"/>
    </location>
</feature>
<evidence type="ECO:0000256" key="2">
    <source>
        <dbReference type="SAM" id="Phobius"/>
    </source>
</evidence>
<feature type="chain" id="PRO_5021947806" evidence="3">
    <location>
        <begin position="32"/>
        <end position="297"/>
    </location>
</feature>
<dbReference type="AlphaFoldDB" id="A0A562E420"/>
<evidence type="ECO:0000256" key="3">
    <source>
        <dbReference type="SAM" id="SignalP"/>
    </source>
</evidence>
<keyword evidence="2" id="KW-0472">Membrane</keyword>
<gene>
    <name evidence="4" type="ORF">L618_002300000530</name>
</gene>
<dbReference type="EMBL" id="VLJT01000021">
    <property type="protein sequence ID" value="TWH16517.1"/>
    <property type="molecule type" value="Genomic_DNA"/>
</dbReference>